<gene>
    <name evidence="2" type="ORF">HHUB_3709</name>
</gene>
<keyword evidence="3" id="KW-1185">Reference proteome</keyword>
<organism evidence="2 3">
    <name type="scientific">Halobacterium hubeiense</name>
    <dbReference type="NCBI Taxonomy" id="1407499"/>
    <lineage>
        <taxon>Archaea</taxon>
        <taxon>Methanobacteriati</taxon>
        <taxon>Methanobacteriota</taxon>
        <taxon>Stenosarchaea group</taxon>
        <taxon>Halobacteria</taxon>
        <taxon>Halobacteriales</taxon>
        <taxon>Halobacteriaceae</taxon>
        <taxon>Halobacterium</taxon>
    </lineage>
</organism>
<evidence type="ECO:0000256" key="1">
    <source>
        <dbReference type="SAM" id="Phobius"/>
    </source>
</evidence>
<name>A0A0U5H580_9EURY</name>
<keyword evidence="1" id="KW-1133">Transmembrane helix</keyword>
<protein>
    <submittedName>
        <fullName evidence="2">Uncharacterized protein</fullName>
    </submittedName>
</protein>
<dbReference type="Proteomes" id="UP000066737">
    <property type="component" value="Chromosome I"/>
</dbReference>
<evidence type="ECO:0000313" key="2">
    <source>
        <dbReference type="EMBL" id="CQH62303.1"/>
    </source>
</evidence>
<keyword evidence="1" id="KW-0472">Membrane</keyword>
<reference evidence="3" key="1">
    <citation type="journal article" date="2016" name="Environ. Microbiol.">
        <title>The complete genome of a viable archaeum isolated from 123-million-year-old rock salt.</title>
        <authorList>
            <person name="Jaakkola S.T."/>
            <person name="Pfeiffer F."/>
            <person name="Ravantti J.J."/>
            <person name="Guo Q."/>
            <person name="Liu Y."/>
            <person name="Chen X."/>
            <person name="Ma H."/>
            <person name="Yang C."/>
            <person name="Oksanen H.M."/>
            <person name="Bamford D.H."/>
        </authorList>
    </citation>
    <scope>NUCLEOTIDE SEQUENCE</scope>
    <source>
        <strain evidence="3">JI20-1</strain>
    </source>
</reference>
<dbReference type="AlphaFoldDB" id="A0A0U5H580"/>
<dbReference type="EMBL" id="LN831302">
    <property type="protein sequence ID" value="CQH62303.1"/>
    <property type="molecule type" value="Genomic_DNA"/>
</dbReference>
<proteinExistence type="predicted"/>
<sequence length="38" mass="3794">MSKSSMGGGAGFTTLVGYLLFLAALGVALVATYLTLTP</sequence>
<dbReference type="KEGG" id="hhb:Hhub_3709"/>
<dbReference type="STRING" id="1407499.HHUB_3709"/>
<keyword evidence="1" id="KW-0812">Transmembrane</keyword>
<feature type="transmembrane region" description="Helical" evidence="1">
    <location>
        <begin position="12"/>
        <end position="36"/>
    </location>
</feature>
<accession>A0A0U5H580</accession>
<evidence type="ECO:0000313" key="3">
    <source>
        <dbReference type="Proteomes" id="UP000066737"/>
    </source>
</evidence>